<evidence type="ECO:0000313" key="3">
    <source>
        <dbReference type="Proteomes" id="UP001233999"/>
    </source>
</evidence>
<sequence length="270" mass="30201">MFSPDGDSNLPPAQVQQPKPVHKWPLRPGVLVHVNGTHSLSVSRLPHHQAHGTIRPTTSTPRHTPTRLNNTVPKNMGRKDRIKTAAKRLKRRRAASLANLQPDDTNQHSRANRIRQMFSNDSNKYHCETMPGVFHGKSGVVTFKKLDAPLNNGVSRKRKKPGSDPSPSATKDKSRPDLAGSPSDGLLQPDGDKAFYENLPFHGMQSAPNKPFRPEFSDLDYADVDYRSYGPINYKLASIQAIEQEKKNNLKNENHQKPLLSSNNHQPDLL</sequence>
<reference evidence="2" key="2">
    <citation type="submission" date="2023-05" db="EMBL/GenBank/DDBJ databases">
        <authorList>
            <person name="Fouks B."/>
        </authorList>
    </citation>
    <scope>NUCLEOTIDE SEQUENCE</scope>
    <source>
        <strain evidence="2">Stay&amp;Tobe</strain>
        <tissue evidence="2">Testes</tissue>
    </source>
</reference>
<feature type="region of interest" description="Disordered" evidence="1">
    <location>
        <begin position="247"/>
        <end position="270"/>
    </location>
</feature>
<name>A0AAD8A5Q7_DIPPU</name>
<feature type="compositionally biased region" description="Polar residues" evidence="1">
    <location>
        <begin position="259"/>
        <end position="270"/>
    </location>
</feature>
<evidence type="ECO:0000256" key="1">
    <source>
        <dbReference type="SAM" id="MobiDB-lite"/>
    </source>
</evidence>
<gene>
    <name evidence="2" type="ORF">L9F63_015401</name>
</gene>
<dbReference type="EMBL" id="JASPKZ010003796">
    <property type="protein sequence ID" value="KAJ9592941.1"/>
    <property type="molecule type" value="Genomic_DNA"/>
</dbReference>
<proteinExistence type="predicted"/>
<protein>
    <submittedName>
        <fullName evidence="2">Uncharacterized protein</fullName>
    </submittedName>
</protein>
<feature type="region of interest" description="Disordered" evidence="1">
    <location>
        <begin position="44"/>
        <end position="65"/>
    </location>
</feature>
<feature type="region of interest" description="Disordered" evidence="1">
    <location>
        <begin position="151"/>
        <end position="212"/>
    </location>
</feature>
<feature type="compositionally biased region" description="Low complexity" evidence="1">
    <location>
        <begin position="53"/>
        <end position="65"/>
    </location>
</feature>
<feature type="compositionally biased region" description="Basic and acidic residues" evidence="1">
    <location>
        <begin position="247"/>
        <end position="256"/>
    </location>
</feature>
<dbReference type="AlphaFoldDB" id="A0AAD8A5Q7"/>
<keyword evidence="3" id="KW-1185">Reference proteome</keyword>
<reference evidence="2" key="1">
    <citation type="journal article" date="2023" name="IScience">
        <title>Live-bearing cockroach genome reveals convergent evolutionary mechanisms linked to viviparity in insects and beyond.</title>
        <authorList>
            <person name="Fouks B."/>
            <person name="Harrison M.C."/>
            <person name="Mikhailova A.A."/>
            <person name="Marchal E."/>
            <person name="English S."/>
            <person name="Carruthers M."/>
            <person name="Jennings E.C."/>
            <person name="Chiamaka E.L."/>
            <person name="Frigard R.A."/>
            <person name="Pippel M."/>
            <person name="Attardo G.M."/>
            <person name="Benoit J.B."/>
            <person name="Bornberg-Bauer E."/>
            <person name="Tobe S.S."/>
        </authorList>
    </citation>
    <scope>NUCLEOTIDE SEQUENCE</scope>
    <source>
        <strain evidence="2">Stay&amp;Tobe</strain>
    </source>
</reference>
<comment type="caution">
    <text evidence="2">The sequence shown here is derived from an EMBL/GenBank/DDBJ whole genome shotgun (WGS) entry which is preliminary data.</text>
</comment>
<evidence type="ECO:0000313" key="2">
    <source>
        <dbReference type="EMBL" id="KAJ9592941.1"/>
    </source>
</evidence>
<feature type="region of interest" description="Disordered" evidence="1">
    <location>
        <begin position="1"/>
        <end position="21"/>
    </location>
</feature>
<dbReference type="Proteomes" id="UP001233999">
    <property type="component" value="Unassembled WGS sequence"/>
</dbReference>
<accession>A0AAD8A5Q7</accession>
<organism evidence="2 3">
    <name type="scientific">Diploptera punctata</name>
    <name type="common">Pacific beetle cockroach</name>
    <dbReference type="NCBI Taxonomy" id="6984"/>
    <lineage>
        <taxon>Eukaryota</taxon>
        <taxon>Metazoa</taxon>
        <taxon>Ecdysozoa</taxon>
        <taxon>Arthropoda</taxon>
        <taxon>Hexapoda</taxon>
        <taxon>Insecta</taxon>
        <taxon>Pterygota</taxon>
        <taxon>Neoptera</taxon>
        <taxon>Polyneoptera</taxon>
        <taxon>Dictyoptera</taxon>
        <taxon>Blattodea</taxon>
        <taxon>Blaberoidea</taxon>
        <taxon>Blaberidae</taxon>
        <taxon>Diplopterinae</taxon>
        <taxon>Diploptera</taxon>
    </lineage>
</organism>